<evidence type="ECO:0000313" key="3">
    <source>
        <dbReference type="Proteomes" id="UP000322976"/>
    </source>
</evidence>
<feature type="transmembrane region" description="Helical" evidence="1">
    <location>
        <begin position="167"/>
        <end position="187"/>
    </location>
</feature>
<feature type="transmembrane region" description="Helical" evidence="1">
    <location>
        <begin position="48"/>
        <end position="65"/>
    </location>
</feature>
<proteinExistence type="predicted"/>
<keyword evidence="1" id="KW-0472">Membrane</keyword>
<keyword evidence="3" id="KW-1185">Reference proteome</keyword>
<keyword evidence="1" id="KW-0812">Transmembrane</keyword>
<evidence type="ECO:0000256" key="1">
    <source>
        <dbReference type="SAM" id="Phobius"/>
    </source>
</evidence>
<comment type="caution">
    <text evidence="2">The sequence shown here is derived from an EMBL/GenBank/DDBJ whole genome shotgun (WGS) entry which is preliminary data.</text>
</comment>
<dbReference type="EMBL" id="VTPS01000005">
    <property type="protein sequence ID" value="TZE82630.1"/>
    <property type="molecule type" value="Genomic_DNA"/>
</dbReference>
<feature type="transmembrane region" description="Helical" evidence="1">
    <location>
        <begin position="291"/>
        <end position="313"/>
    </location>
</feature>
<dbReference type="Proteomes" id="UP000322976">
    <property type="component" value="Unassembled WGS sequence"/>
</dbReference>
<reference evidence="2 3" key="1">
    <citation type="submission" date="2019-08" db="EMBL/GenBank/DDBJ databases">
        <title>Calorimonas adulescens gen. nov., sp. nov., an anaerobic thermophilic bacterium from Sakhalin hot spring.</title>
        <authorList>
            <person name="Khomyakova M.A."/>
            <person name="Merkel A.Y."/>
            <person name="Novikov A."/>
            <person name="Bonch-Osmolovskaya E.A."/>
            <person name="Slobodkin A.I."/>
        </authorList>
    </citation>
    <scope>NUCLEOTIDE SEQUENCE [LARGE SCALE GENOMIC DNA]</scope>
    <source>
        <strain evidence="2 3">A05MB</strain>
    </source>
</reference>
<feature type="transmembrane region" description="Helical" evidence="1">
    <location>
        <begin position="71"/>
        <end position="92"/>
    </location>
</feature>
<evidence type="ECO:0000313" key="2">
    <source>
        <dbReference type="EMBL" id="TZE82630.1"/>
    </source>
</evidence>
<feature type="transmembrane region" description="Helical" evidence="1">
    <location>
        <begin position="199"/>
        <end position="223"/>
    </location>
</feature>
<feature type="transmembrane region" description="Helical" evidence="1">
    <location>
        <begin position="113"/>
        <end position="132"/>
    </location>
</feature>
<organism evidence="2 3">
    <name type="scientific">Calorimonas adulescens</name>
    <dbReference type="NCBI Taxonomy" id="2606906"/>
    <lineage>
        <taxon>Bacteria</taxon>
        <taxon>Bacillati</taxon>
        <taxon>Bacillota</taxon>
        <taxon>Clostridia</taxon>
        <taxon>Thermoanaerobacterales</taxon>
        <taxon>Thermoanaerobacteraceae</taxon>
        <taxon>Calorimonas</taxon>
    </lineage>
</organism>
<dbReference type="AlphaFoldDB" id="A0A5D8QDA4"/>
<feature type="transmembrane region" description="Helical" evidence="1">
    <location>
        <begin position="235"/>
        <end position="254"/>
    </location>
</feature>
<dbReference type="RefSeq" id="WP_149544870.1">
    <property type="nucleotide sequence ID" value="NZ_VTPS01000005.1"/>
</dbReference>
<accession>A0A5D8QDA4</accession>
<gene>
    <name evidence="2" type="ORF">FWJ32_04980</name>
</gene>
<name>A0A5D8QDA4_9THEO</name>
<keyword evidence="1" id="KW-1133">Transmembrane helix</keyword>
<feature type="transmembrane region" description="Helical" evidence="1">
    <location>
        <begin position="14"/>
        <end position="36"/>
    </location>
</feature>
<sequence length="336" mass="39674">MNKAIEIMKCIGKILIKCIMFMLKLVYAAIESFILWVIEKYRNFQFNGIYIAFIIINFLVVFVSIKKDLIIFNIVKVILALIQIALILVILYKILSNKEKLKLELYLKYMADWSCAALYAIAFSSVFMMNIFYNVSKLLQYIFYVQLFLTMHYWYRRFINKYVKHWVMYTLYFLILPLISLFIWVLIGDTLSRICNMPILISDTVIGYMTIIFTVLIFNFEIYIAPKEIRSEVKVAVYLILALYSTISYCFFISDYLSEPIFNFLKPYSNEIANKGISLSKELIKGKVEWILKWFTLPYLIGAVFGCFTLELVDRNEKVKERKISENKNEDNQICG</sequence>
<protein>
    <submittedName>
        <fullName evidence="2">Uncharacterized protein</fullName>
    </submittedName>
</protein>